<dbReference type="Proteomes" id="UP000284403">
    <property type="component" value="Unassembled WGS sequence"/>
</dbReference>
<organism evidence="2 3">
    <name type="scientific">Trypanosoma conorhini</name>
    <dbReference type="NCBI Taxonomy" id="83891"/>
    <lineage>
        <taxon>Eukaryota</taxon>
        <taxon>Discoba</taxon>
        <taxon>Euglenozoa</taxon>
        <taxon>Kinetoplastea</taxon>
        <taxon>Metakinetoplastina</taxon>
        <taxon>Trypanosomatida</taxon>
        <taxon>Trypanosomatidae</taxon>
        <taxon>Trypanosoma</taxon>
    </lineage>
</organism>
<protein>
    <recommendedName>
        <fullName evidence="4">OCRE domain-containing protein</fullName>
    </recommendedName>
</protein>
<feature type="compositionally biased region" description="Basic and acidic residues" evidence="1">
    <location>
        <begin position="39"/>
        <end position="51"/>
    </location>
</feature>
<dbReference type="RefSeq" id="XP_029231259.1">
    <property type="nucleotide sequence ID" value="XM_029368619.1"/>
</dbReference>
<evidence type="ECO:0000313" key="2">
    <source>
        <dbReference type="EMBL" id="RNF26053.1"/>
    </source>
</evidence>
<accession>A0A422Q7V7</accession>
<dbReference type="AlphaFoldDB" id="A0A422Q7V7"/>
<evidence type="ECO:0008006" key="4">
    <source>
        <dbReference type="Google" id="ProtNLM"/>
    </source>
</evidence>
<comment type="caution">
    <text evidence="2">The sequence shown here is derived from an EMBL/GenBank/DDBJ whole genome shotgun (WGS) entry which is preliminary data.</text>
</comment>
<dbReference type="GeneID" id="40315293"/>
<name>A0A422Q7V7_9TRYP</name>
<gene>
    <name evidence="2" type="ORF">Tco025E_01682</name>
</gene>
<keyword evidence="3" id="KW-1185">Reference proteome</keyword>
<feature type="region of interest" description="Disordered" evidence="1">
    <location>
        <begin position="1"/>
        <end position="111"/>
    </location>
</feature>
<evidence type="ECO:0000256" key="1">
    <source>
        <dbReference type="SAM" id="MobiDB-lite"/>
    </source>
</evidence>
<sequence>MGCKSSKAKEPTARPATKKQDNAPTPTNPSEPVVAPTEQHAKQPVDTKKLEVVAPVGRAGNSEAVDTGSPAGPPKVVAGQGGSDTRRATSNTTSKQELDDEGNPLLLPNGDWVRTEGTPFYYSEKENLYFHPPSCQFYDPTNEMWYDPEKDEWYYDEENEAHT</sequence>
<evidence type="ECO:0000313" key="3">
    <source>
        <dbReference type="Proteomes" id="UP000284403"/>
    </source>
</evidence>
<dbReference type="OrthoDB" id="239897at2759"/>
<dbReference type="EMBL" id="MKKU01000059">
    <property type="protein sequence ID" value="RNF26053.1"/>
    <property type="molecule type" value="Genomic_DNA"/>
</dbReference>
<proteinExistence type="predicted"/>
<reference evidence="2 3" key="1">
    <citation type="journal article" date="2018" name="BMC Genomics">
        <title>Genomic comparison of Trypanosoma conorhini and Trypanosoma rangeli to Trypanosoma cruzi strains of high and low virulence.</title>
        <authorList>
            <person name="Bradwell K.R."/>
            <person name="Koparde V.N."/>
            <person name="Matveyev A.V."/>
            <person name="Serrano M.G."/>
            <person name="Alves J.M."/>
            <person name="Parikh H."/>
            <person name="Huang B."/>
            <person name="Lee V."/>
            <person name="Espinosa-Alvarez O."/>
            <person name="Ortiz P.A."/>
            <person name="Costa-Martins A.G."/>
            <person name="Teixeira M.M."/>
            <person name="Buck G.A."/>
        </authorList>
    </citation>
    <scope>NUCLEOTIDE SEQUENCE [LARGE SCALE GENOMIC DNA]</scope>
    <source>
        <strain evidence="2 3">025E</strain>
    </source>
</reference>